<feature type="non-terminal residue" evidence="1">
    <location>
        <position position="1"/>
    </location>
</feature>
<organism evidence="1">
    <name type="scientific">marine sediment metagenome</name>
    <dbReference type="NCBI Taxonomy" id="412755"/>
    <lineage>
        <taxon>unclassified sequences</taxon>
        <taxon>metagenomes</taxon>
        <taxon>ecological metagenomes</taxon>
    </lineage>
</organism>
<name>X1LKK3_9ZZZZ</name>
<feature type="non-terminal residue" evidence="1">
    <location>
        <position position="120"/>
    </location>
</feature>
<evidence type="ECO:0000313" key="1">
    <source>
        <dbReference type="EMBL" id="GAH94648.1"/>
    </source>
</evidence>
<proteinExistence type="predicted"/>
<protein>
    <submittedName>
        <fullName evidence="1">Uncharacterized protein</fullName>
    </submittedName>
</protein>
<gene>
    <name evidence="1" type="ORF">S03H2_70540</name>
</gene>
<dbReference type="InterPro" id="IPR036388">
    <property type="entry name" value="WH-like_DNA-bd_sf"/>
</dbReference>
<dbReference type="AlphaFoldDB" id="X1LKK3"/>
<dbReference type="Gene3D" id="1.10.10.10">
    <property type="entry name" value="Winged helix-like DNA-binding domain superfamily/Winged helix DNA-binding domain"/>
    <property type="match status" value="1"/>
</dbReference>
<reference evidence="1" key="1">
    <citation type="journal article" date="2014" name="Front. Microbiol.">
        <title>High frequency of phylogenetically diverse reductive dehalogenase-homologous genes in deep subseafloor sedimentary metagenomes.</title>
        <authorList>
            <person name="Kawai M."/>
            <person name="Futagami T."/>
            <person name="Toyoda A."/>
            <person name="Takaki Y."/>
            <person name="Nishi S."/>
            <person name="Hori S."/>
            <person name="Arai W."/>
            <person name="Tsubouchi T."/>
            <person name="Morono Y."/>
            <person name="Uchiyama I."/>
            <person name="Ito T."/>
            <person name="Fujiyama A."/>
            <person name="Inagaki F."/>
            <person name="Takami H."/>
        </authorList>
    </citation>
    <scope>NUCLEOTIDE SEQUENCE</scope>
    <source>
        <strain evidence="1">Expedition CK06-06</strain>
    </source>
</reference>
<accession>X1LKK3</accession>
<comment type="caution">
    <text evidence="1">The sequence shown here is derived from an EMBL/GenBank/DDBJ whole genome shotgun (WGS) entry which is preliminary data.</text>
</comment>
<dbReference type="EMBL" id="BARU01046909">
    <property type="protein sequence ID" value="GAH94648.1"/>
    <property type="molecule type" value="Genomic_DNA"/>
</dbReference>
<sequence length="120" mass="14217">ILRLSWGCGKRYAYIPFQKDFQVAGVYESDIGKEIAWLQDSGIIYHEDAFYWFNKNFDEWHISKVKTGKPKELKARLSELLRDNLNGRFQFDKDFAKHEVSISKTRTQELVKHEPDALYN</sequence>